<protein>
    <recommendedName>
        <fullName evidence="4">Modulator of FtsH protease</fullName>
    </recommendedName>
</protein>
<reference evidence="2 3" key="1">
    <citation type="submission" date="2019-12" db="EMBL/GenBank/DDBJ databases">
        <authorList>
            <person name="Kim Y.S."/>
        </authorList>
    </citation>
    <scope>NUCLEOTIDE SEQUENCE [LARGE SCALE GENOMIC DNA]</scope>
    <source>
        <strain evidence="2 3">MMS17-SY077</strain>
    </source>
</reference>
<evidence type="ECO:0008006" key="4">
    <source>
        <dbReference type="Google" id="ProtNLM"/>
    </source>
</evidence>
<organism evidence="2 3">
    <name type="scientific">Agromyces seonyuensis</name>
    <dbReference type="NCBI Taxonomy" id="2662446"/>
    <lineage>
        <taxon>Bacteria</taxon>
        <taxon>Bacillati</taxon>
        <taxon>Actinomycetota</taxon>
        <taxon>Actinomycetes</taxon>
        <taxon>Micrococcales</taxon>
        <taxon>Microbacteriaceae</taxon>
        <taxon>Agromyces</taxon>
    </lineage>
</organism>
<keyword evidence="3" id="KW-1185">Reference proteome</keyword>
<name>A0A6I4NX41_9MICO</name>
<comment type="caution">
    <text evidence="2">The sequence shown here is derived from an EMBL/GenBank/DDBJ whole genome shotgun (WGS) entry which is preliminary data.</text>
</comment>
<feature type="transmembrane region" description="Helical" evidence="1">
    <location>
        <begin position="110"/>
        <end position="132"/>
    </location>
</feature>
<dbReference type="EMBL" id="WSTA01000035">
    <property type="protein sequence ID" value="MWB98751.1"/>
    <property type="molecule type" value="Genomic_DNA"/>
</dbReference>
<keyword evidence="1" id="KW-1133">Transmembrane helix</keyword>
<feature type="transmembrane region" description="Helical" evidence="1">
    <location>
        <begin position="138"/>
        <end position="162"/>
    </location>
</feature>
<feature type="transmembrane region" description="Helical" evidence="1">
    <location>
        <begin position="71"/>
        <end position="90"/>
    </location>
</feature>
<feature type="transmembrane region" description="Helical" evidence="1">
    <location>
        <begin position="44"/>
        <end position="65"/>
    </location>
</feature>
<feature type="transmembrane region" description="Helical" evidence="1">
    <location>
        <begin position="12"/>
        <end position="32"/>
    </location>
</feature>
<dbReference type="AlphaFoldDB" id="A0A6I4NX41"/>
<evidence type="ECO:0000313" key="3">
    <source>
        <dbReference type="Proteomes" id="UP000438182"/>
    </source>
</evidence>
<gene>
    <name evidence="2" type="ORF">GB864_09360</name>
</gene>
<evidence type="ECO:0000313" key="2">
    <source>
        <dbReference type="EMBL" id="MWB98751.1"/>
    </source>
</evidence>
<evidence type="ECO:0000256" key="1">
    <source>
        <dbReference type="SAM" id="Phobius"/>
    </source>
</evidence>
<proteinExistence type="predicted"/>
<accession>A0A6I4NX41</accession>
<keyword evidence="1" id="KW-0812">Transmembrane</keyword>
<dbReference type="Proteomes" id="UP000438182">
    <property type="component" value="Unassembled WGS sequence"/>
</dbReference>
<sequence>MGAELEAWSEFNVAMAGATAALAGLIIVAMSVNIDRIVKAPAIAARGATAIAALVLAVLVCALGLVPEQPAVVFGLEILVLSLLALAVAVPAARRIVVAGGPRAWIVPKILIAAAPALLYLAAGVLVVAGAAGAGLAAAAIGCFLAIISGTLFGWVALVELLR</sequence>
<dbReference type="RefSeq" id="WP_160424367.1">
    <property type="nucleotide sequence ID" value="NZ_WSTA01000035.1"/>
</dbReference>
<keyword evidence="1" id="KW-0472">Membrane</keyword>